<comment type="caution">
    <text evidence="2">The sequence shown here is derived from an EMBL/GenBank/DDBJ whole genome shotgun (WGS) entry which is preliminary data.</text>
</comment>
<proteinExistence type="predicted"/>
<dbReference type="AlphaFoldDB" id="K0RU97"/>
<sequence length="244" mass="27133">MPPKSADKGTGAGASSSASRARSPSPEQEHVPDDSTLGGHSSSRRGRLTHGDPAAGRRPGRRQSPRSRSRSDKFIQYAQAFQESSKRGKHDDSPMEPFLDTRRQFILSVFDDHEVTEITCSQGGVEWHKARICFITSTGAHGIIDRDASVYTSDEEALLADDIGLNLTYPMELCVFGFTVRQRQAELFTVVQSVAFPCVRRSRERQRSPAGIGSTPVHASVRLKRRNQQFQRVSHRGKKGERDQ</sequence>
<evidence type="ECO:0000256" key="1">
    <source>
        <dbReference type="SAM" id="MobiDB-lite"/>
    </source>
</evidence>
<evidence type="ECO:0000313" key="3">
    <source>
        <dbReference type="Proteomes" id="UP000266841"/>
    </source>
</evidence>
<gene>
    <name evidence="2" type="ORF">THAOC_28258</name>
</gene>
<keyword evidence="3" id="KW-1185">Reference proteome</keyword>
<evidence type="ECO:0000313" key="2">
    <source>
        <dbReference type="EMBL" id="EJK52461.1"/>
    </source>
</evidence>
<dbReference type="EMBL" id="AGNL01039801">
    <property type="protein sequence ID" value="EJK52461.1"/>
    <property type="molecule type" value="Genomic_DNA"/>
</dbReference>
<protein>
    <submittedName>
        <fullName evidence="2">Uncharacterized protein</fullName>
    </submittedName>
</protein>
<name>K0RU97_THAOC</name>
<feature type="compositionally biased region" description="Low complexity" evidence="1">
    <location>
        <begin position="13"/>
        <end position="26"/>
    </location>
</feature>
<dbReference type="Proteomes" id="UP000266841">
    <property type="component" value="Unassembled WGS sequence"/>
</dbReference>
<reference evidence="2 3" key="1">
    <citation type="journal article" date="2012" name="Genome Biol.">
        <title>Genome and low-iron response of an oceanic diatom adapted to chronic iron limitation.</title>
        <authorList>
            <person name="Lommer M."/>
            <person name="Specht M."/>
            <person name="Roy A.S."/>
            <person name="Kraemer L."/>
            <person name="Andreson R."/>
            <person name="Gutowska M.A."/>
            <person name="Wolf J."/>
            <person name="Bergner S.V."/>
            <person name="Schilhabel M.B."/>
            <person name="Klostermeier U.C."/>
            <person name="Beiko R.G."/>
            <person name="Rosenstiel P."/>
            <person name="Hippler M."/>
            <person name="Laroche J."/>
        </authorList>
    </citation>
    <scope>NUCLEOTIDE SEQUENCE [LARGE SCALE GENOMIC DNA]</scope>
    <source>
        <strain evidence="2 3">CCMP1005</strain>
    </source>
</reference>
<organism evidence="2 3">
    <name type="scientific">Thalassiosira oceanica</name>
    <name type="common">Marine diatom</name>
    <dbReference type="NCBI Taxonomy" id="159749"/>
    <lineage>
        <taxon>Eukaryota</taxon>
        <taxon>Sar</taxon>
        <taxon>Stramenopiles</taxon>
        <taxon>Ochrophyta</taxon>
        <taxon>Bacillariophyta</taxon>
        <taxon>Coscinodiscophyceae</taxon>
        <taxon>Thalassiosirophycidae</taxon>
        <taxon>Thalassiosirales</taxon>
        <taxon>Thalassiosiraceae</taxon>
        <taxon>Thalassiosira</taxon>
    </lineage>
</organism>
<feature type="compositionally biased region" description="Basic residues" evidence="1">
    <location>
        <begin position="58"/>
        <end position="68"/>
    </location>
</feature>
<feature type="region of interest" description="Disordered" evidence="1">
    <location>
        <begin position="1"/>
        <end position="74"/>
    </location>
</feature>
<accession>K0RU97</accession>